<gene>
    <name evidence="1" type="ORF">g.25280</name>
</gene>
<evidence type="ECO:0000313" key="1">
    <source>
        <dbReference type="EMBL" id="MBY26462.1"/>
    </source>
</evidence>
<name>A0A2S2PAQ5_SCHGA</name>
<protein>
    <submittedName>
        <fullName evidence="1">Uncharacterized protein</fullName>
    </submittedName>
</protein>
<dbReference type="AlphaFoldDB" id="A0A2S2PAQ5"/>
<proteinExistence type="predicted"/>
<reference evidence="1" key="1">
    <citation type="submission" date="2018-04" db="EMBL/GenBank/DDBJ databases">
        <title>Transcriptome of Schizaphis graminum biotype I.</title>
        <authorList>
            <person name="Scully E.D."/>
            <person name="Geib S.M."/>
            <person name="Palmer N.A."/>
            <person name="Koch K."/>
            <person name="Bradshaw J."/>
            <person name="Heng-Moss T."/>
            <person name="Sarath G."/>
        </authorList>
    </citation>
    <scope>NUCLEOTIDE SEQUENCE</scope>
</reference>
<dbReference type="EMBL" id="GGMR01013843">
    <property type="protein sequence ID" value="MBY26462.1"/>
    <property type="molecule type" value="Transcribed_RNA"/>
</dbReference>
<organism evidence="1">
    <name type="scientific">Schizaphis graminum</name>
    <name type="common">Green bug aphid</name>
    <dbReference type="NCBI Taxonomy" id="13262"/>
    <lineage>
        <taxon>Eukaryota</taxon>
        <taxon>Metazoa</taxon>
        <taxon>Ecdysozoa</taxon>
        <taxon>Arthropoda</taxon>
        <taxon>Hexapoda</taxon>
        <taxon>Insecta</taxon>
        <taxon>Pterygota</taxon>
        <taxon>Neoptera</taxon>
        <taxon>Paraneoptera</taxon>
        <taxon>Hemiptera</taxon>
        <taxon>Sternorrhyncha</taxon>
        <taxon>Aphidomorpha</taxon>
        <taxon>Aphidoidea</taxon>
        <taxon>Aphididae</taxon>
        <taxon>Aphidini</taxon>
        <taxon>Schizaphis</taxon>
    </lineage>
</organism>
<accession>A0A2S2PAQ5</accession>
<sequence>MAEKDRFVSPAGFRLYRLSSAPGSYSLFCRLRSWLQREAAMAKVARQQQQDGSVIKKVQRGYSVKKNADYLIVKIIIINIKTFLKKSTLNTIYNNLFSY</sequence>